<dbReference type="EMBL" id="CP027062">
    <property type="protein sequence ID" value="AVI52200.1"/>
    <property type="molecule type" value="Genomic_DNA"/>
</dbReference>
<dbReference type="KEGG" id="aue:C5O00_13920"/>
<sequence>MIDKLIEQIEGELARLGYNGKSINELPDVIIRIEITIRLARLYYYERHALRESDEHWCADYSYYVHWFDRDEYQRLYNLYQKLINKMKKDGCFSNKPIK</sequence>
<name>A0A2S0HZV7_9FLAO</name>
<dbReference type="AlphaFoldDB" id="A0A2S0HZV7"/>
<organism evidence="1 3">
    <name type="scientific">Pukyongia salina</name>
    <dbReference type="NCBI Taxonomy" id="2094025"/>
    <lineage>
        <taxon>Bacteria</taxon>
        <taxon>Pseudomonadati</taxon>
        <taxon>Bacteroidota</taxon>
        <taxon>Flavobacteriia</taxon>
        <taxon>Flavobacteriales</taxon>
        <taxon>Flavobacteriaceae</taxon>
        <taxon>Pukyongia</taxon>
    </lineage>
</organism>
<evidence type="ECO:0000313" key="3">
    <source>
        <dbReference type="Proteomes" id="UP000238442"/>
    </source>
</evidence>
<proteinExistence type="predicted"/>
<protein>
    <submittedName>
        <fullName evidence="1">Uncharacterized protein</fullName>
    </submittedName>
</protein>
<reference evidence="1 3" key="1">
    <citation type="submission" date="2018-02" db="EMBL/GenBank/DDBJ databases">
        <title>Genomic analysis of the strain RR4-38 isolated from a seawater recirculating aquaculture system.</title>
        <authorList>
            <person name="Kim Y.-S."/>
            <person name="Jang Y.H."/>
            <person name="Kim K.-H."/>
        </authorList>
    </citation>
    <scope>NUCLEOTIDE SEQUENCE [LARGE SCALE GENOMIC DNA]</scope>
    <source>
        <strain evidence="1 3">RR4-38</strain>
    </source>
</reference>
<dbReference type="EMBL" id="CP027062">
    <property type="protein sequence ID" value="AVI52192.1"/>
    <property type="molecule type" value="Genomic_DNA"/>
</dbReference>
<dbReference type="KEGG" id="aue:C5O00_13960"/>
<evidence type="ECO:0000313" key="1">
    <source>
        <dbReference type="EMBL" id="AVI52192.1"/>
    </source>
</evidence>
<dbReference type="Proteomes" id="UP000238442">
    <property type="component" value="Chromosome"/>
</dbReference>
<gene>
    <name evidence="1" type="ORF">C5O00_13920</name>
    <name evidence="2" type="ORF">C5O00_13960</name>
</gene>
<accession>A0A2S0HZV7</accession>
<keyword evidence="3" id="KW-1185">Reference proteome</keyword>
<evidence type="ECO:0000313" key="2">
    <source>
        <dbReference type="EMBL" id="AVI52200.1"/>
    </source>
</evidence>